<evidence type="ECO:0000313" key="6">
    <source>
        <dbReference type="EMBL" id="VFA90300.1"/>
    </source>
</evidence>
<keyword evidence="3" id="KW-0560">Oxidoreductase</keyword>
<evidence type="ECO:0000259" key="5">
    <source>
        <dbReference type="Pfam" id="PF00296"/>
    </source>
</evidence>
<evidence type="ECO:0000256" key="1">
    <source>
        <dbReference type="ARBA" id="ARBA00022630"/>
    </source>
</evidence>
<dbReference type="InterPro" id="IPR011251">
    <property type="entry name" value="Luciferase-like_dom"/>
</dbReference>
<evidence type="ECO:0000256" key="3">
    <source>
        <dbReference type="ARBA" id="ARBA00023002"/>
    </source>
</evidence>
<dbReference type="InterPro" id="IPR051260">
    <property type="entry name" value="Diverse_substr_monoxygenases"/>
</dbReference>
<dbReference type="InterPro" id="IPR036661">
    <property type="entry name" value="Luciferase-like_sf"/>
</dbReference>
<dbReference type="RefSeq" id="WP_131735193.1">
    <property type="nucleotide sequence ID" value="NZ_CAACYD010000007.1"/>
</dbReference>
<dbReference type="EMBL" id="CAACYD010000007">
    <property type="protein sequence ID" value="VFA90300.1"/>
    <property type="molecule type" value="Genomic_DNA"/>
</dbReference>
<proteinExistence type="predicted"/>
<dbReference type="SUPFAM" id="SSF51679">
    <property type="entry name" value="Bacterial luciferase-like"/>
    <property type="match status" value="1"/>
</dbReference>
<evidence type="ECO:0000256" key="2">
    <source>
        <dbReference type="ARBA" id="ARBA00022643"/>
    </source>
</evidence>
<dbReference type="AlphaFoldDB" id="A0ABD7V7R9"/>
<comment type="caution">
    <text evidence="6">The sequence shown here is derived from an EMBL/GenBank/DDBJ whole genome shotgun (WGS) entry which is preliminary data.</text>
</comment>
<sequence>MSIPFLSLALDGPQLVELLADDAAIRRWDELPSAFSVLGVERVDGSGAREATVDASVAAAILAGRTTRARFLVAASPTRDHPYNLARRIASLGHLSRGRSGVIFGDHDPYAPAGDPWTTTDVGFTRGEQIADALRAVRALEQSWPYESVVGDLETGIFVQSNLIRHVDHDGLHRTAGPLTVPEPPTGASVTAWLATDRVPAIPGDETDLVIGAGGAVRIVDADAAEAWSGEASDGGGLLLRGRPGSTLAELLDAAESLAGRTRPVGDGPLRQVLDLSVPSRPAVGRAAFPQPQPHAVL</sequence>
<dbReference type="Pfam" id="PF00296">
    <property type="entry name" value="Bac_luciferase"/>
    <property type="match status" value="1"/>
</dbReference>
<keyword evidence="1" id="KW-0285">Flavoprotein</keyword>
<dbReference type="GO" id="GO:0004497">
    <property type="term" value="F:monooxygenase activity"/>
    <property type="evidence" value="ECO:0007669"/>
    <property type="project" value="UniProtKB-KW"/>
</dbReference>
<dbReference type="PANTHER" id="PTHR30011">
    <property type="entry name" value="ALKANESULFONATE MONOOXYGENASE-RELATED"/>
    <property type="match status" value="1"/>
</dbReference>
<feature type="domain" description="Luciferase-like" evidence="5">
    <location>
        <begin position="51"/>
        <end position="190"/>
    </location>
</feature>
<evidence type="ECO:0000256" key="4">
    <source>
        <dbReference type="ARBA" id="ARBA00023033"/>
    </source>
</evidence>
<protein>
    <submittedName>
        <fullName evidence="6">Pristinamycin IIA synthase subunit B</fullName>
    </submittedName>
</protein>
<dbReference type="GeneID" id="60751854"/>
<evidence type="ECO:0000313" key="7">
    <source>
        <dbReference type="Proteomes" id="UP000360750"/>
    </source>
</evidence>
<dbReference type="Proteomes" id="UP000360750">
    <property type="component" value="Unassembled WGS sequence"/>
</dbReference>
<keyword evidence="2" id="KW-0288">FMN</keyword>
<name>A0ABD7V7R9_9ACTN</name>
<gene>
    <name evidence="6" type="primary">snaB</name>
    <name evidence="6" type="ORF">NCTC8139_03883</name>
</gene>
<accession>A0ABD7V7R9</accession>
<dbReference type="Gene3D" id="3.20.20.30">
    <property type="entry name" value="Luciferase-like domain"/>
    <property type="match status" value="1"/>
</dbReference>
<reference evidence="6 7" key="1">
    <citation type="submission" date="2019-02" db="EMBL/GenBank/DDBJ databases">
        <authorList>
            <consortium name="Pathogen Informatics"/>
        </authorList>
    </citation>
    <scope>NUCLEOTIDE SEQUENCE [LARGE SCALE GENOMIC DNA]</scope>
    <source>
        <strain evidence="6 7">3012STDY6756503</strain>
    </source>
</reference>
<organism evidence="6 7">
    <name type="scientific">Gordonia paraffinivorans</name>
    <dbReference type="NCBI Taxonomy" id="175628"/>
    <lineage>
        <taxon>Bacteria</taxon>
        <taxon>Bacillati</taxon>
        <taxon>Actinomycetota</taxon>
        <taxon>Actinomycetes</taxon>
        <taxon>Mycobacteriales</taxon>
        <taxon>Gordoniaceae</taxon>
        <taxon>Gordonia</taxon>
    </lineage>
</organism>
<dbReference type="PANTHER" id="PTHR30011:SF16">
    <property type="entry name" value="C2H2 FINGER DOMAIN TRANSCRIPTION FACTOR (EUROFUNG)-RELATED"/>
    <property type="match status" value="1"/>
</dbReference>
<keyword evidence="4" id="KW-0503">Monooxygenase</keyword>